<evidence type="ECO:0000313" key="1">
    <source>
        <dbReference type="EMBL" id="KKN81392.1"/>
    </source>
</evidence>
<gene>
    <name evidence="1" type="ORF">LCGC14_0320050</name>
</gene>
<dbReference type="AlphaFoldDB" id="A0A0F9U273"/>
<protein>
    <submittedName>
        <fullName evidence="1">Uncharacterized protein</fullName>
    </submittedName>
</protein>
<sequence>MHFHWQNLSEDDKRRRRVPFNGRAWWHFGKDSGWNLAWQWVFSPRLRCKFSIGHDEESGYGFSIGLPFFALYVSLGYPGSYKKDKRDLSLSIHDWTLWWRVWADPDCWNNQRPRWRDGSFHFLDVLLGKVKHWKEDERVVDVLLPLPERSYPGTVEMYTGIWKRPRWFADRRSMCEVEIPRGGKAPQFPGKGENSWDCGDDAIYGLHRECKTVPEAVGKYVEAVLHNRERRGVAFDYNPKEATG</sequence>
<accession>A0A0F9U273</accession>
<name>A0A0F9U273_9ZZZZ</name>
<dbReference type="EMBL" id="LAZR01000215">
    <property type="protein sequence ID" value="KKN81392.1"/>
    <property type="molecule type" value="Genomic_DNA"/>
</dbReference>
<proteinExistence type="predicted"/>
<organism evidence="1">
    <name type="scientific">marine sediment metagenome</name>
    <dbReference type="NCBI Taxonomy" id="412755"/>
    <lineage>
        <taxon>unclassified sequences</taxon>
        <taxon>metagenomes</taxon>
        <taxon>ecological metagenomes</taxon>
    </lineage>
</organism>
<reference evidence="1" key="1">
    <citation type="journal article" date="2015" name="Nature">
        <title>Complex archaea that bridge the gap between prokaryotes and eukaryotes.</title>
        <authorList>
            <person name="Spang A."/>
            <person name="Saw J.H."/>
            <person name="Jorgensen S.L."/>
            <person name="Zaremba-Niedzwiedzka K."/>
            <person name="Martijn J."/>
            <person name="Lind A.E."/>
            <person name="van Eijk R."/>
            <person name="Schleper C."/>
            <person name="Guy L."/>
            <person name="Ettema T.J."/>
        </authorList>
    </citation>
    <scope>NUCLEOTIDE SEQUENCE</scope>
</reference>
<comment type="caution">
    <text evidence="1">The sequence shown here is derived from an EMBL/GenBank/DDBJ whole genome shotgun (WGS) entry which is preliminary data.</text>
</comment>